<keyword evidence="3" id="KW-1185">Reference proteome</keyword>
<dbReference type="RefSeq" id="WP_218615880.1">
    <property type="nucleotide sequence ID" value="NZ_JADQDK010000001.1"/>
</dbReference>
<name>A0ABS6UPX2_9PSEU</name>
<sequence length="334" mass="36456">MTDIPSTLGLTGEQVEHVLATAGRAPSLHNAQPWLFRLRTDVIELHADPRRRLPAVDPDDREQRIACGAALFTLRLALHGQHVRPIVTLFPDPAQPDLIAAVRHGGTRAATPEQQRLLRAVPLRRTNRHPFTDAAVTQQELYALRRAALDEGAWLHVVDSAGDRAQVRRLAVLAHQQQVADPAFTDELESWTGTGPDRRDGVPASSGGPQPAPQDRWVLRDFSAGSAPDRVPGKDFEQDPIIAVLTSHLSGQRAEVQAGQALQRVLLAATADGLAVSFLSQIVEVPGPRDQLRMLIGATRPPQVVLRIGRGWPVMATPRLPVADLIMNEPSRRS</sequence>
<dbReference type="PANTHER" id="PTHR23026">
    <property type="entry name" value="NADPH NITROREDUCTASE"/>
    <property type="match status" value="1"/>
</dbReference>
<organism evidence="2 3">
    <name type="scientific">Pseudonocardia abyssalis</name>
    <dbReference type="NCBI Taxonomy" id="2792008"/>
    <lineage>
        <taxon>Bacteria</taxon>
        <taxon>Bacillati</taxon>
        <taxon>Actinomycetota</taxon>
        <taxon>Actinomycetes</taxon>
        <taxon>Pseudonocardiales</taxon>
        <taxon>Pseudonocardiaceae</taxon>
        <taxon>Pseudonocardia</taxon>
    </lineage>
</organism>
<reference evidence="2 3" key="1">
    <citation type="submission" date="2020-11" db="EMBL/GenBank/DDBJ databases">
        <title>Pseudonocardia abyssalis sp. nov. and Pseudonocardia oceani sp. nov., description and phylogenomic analysis of two novel actinomycetes isolated from the deep Southern Ocean.</title>
        <authorList>
            <person name="Parra J."/>
        </authorList>
    </citation>
    <scope>NUCLEOTIDE SEQUENCE [LARGE SCALE GENOMIC DNA]</scope>
    <source>
        <strain evidence="2 3">KRD-168</strain>
    </source>
</reference>
<dbReference type="Proteomes" id="UP000694287">
    <property type="component" value="Unassembled WGS sequence"/>
</dbReference>
<proteinExistence type="predicted"/>
<protein>
    <submittedName>
        <fullName evidence="2">Nitroreductase family protein</fullName>
    </submittedName>
</protein>
<comment type="caution">
    <text evidence="2">The sequence shown here is derived from an EMBL/GenBank/DDBJ whole genome shotgun (WGS) entry which is preliminary data.</text>
</comment>
<accession>A0ABS6UPX2</accession>
<dbReference type="InterPro" id="IPR050627">
    <property type="entry name" value="Nitroreductase/BluB"/>
</dbReference>
<evidence type="ECO:0000313" key="2">
    <source>
        <dbReference type="EMBL" id="MBW0133844.1"/>
    </source>
</evidence>
<dbReference type="PANTHER" id="PTHR23026:SF123">
    <property type="entry name" value="NAD(P)H NITROREDUCTASE RV3131-RELATED"/>
    <property type="match status" value="1"/>
</dbReference>
<gene>
    <name evidence="2" type="ORF">I4I81_06210</name>
</gene>
<feature type="region of interest" description="Disordered" evidence="1">
    <location>
        <begin position="184"/>
        <end position="215"/>
    </location>
</feature>
<evidence type="ECO:0000256" key="1">
    <source>
        <dbReference type="SAM" id="MobiDB-lite"/>
    </source>
</evidence>
<dbReference type="EMBL" id="JADQDK010000001">
    <property type="protein sequence ID" value="MBW0133844.1"/>
    <property type="molecule type" value="Genomic_DNA"/>
</dbReference>
<dbReference type="NCBIfam" id="NF047509">
    <property type="entry name" value="Rv3131_FMN_oxido"/>
    <property type="match status" value="1"/>
</dbReference>
<evidence type="ECO:0000313" key="3">
    <source>
        <dbReference type="Proteomes" id="UP000694287"/>
    </source>
</evidence>